<dbReference type="AlphaFoldDB" id="A8SHL9"/>
<dbReference type="Proteomes" id="UP000005945">
    <property type="component" value="Unassembled WGS sequence"/>
</dbReference>
<evidence type="ECO:0000313" key="1">
    <source>
        <dbReference type="EMBL" id="EDP20609.1"/>
    </source>
</evidence>
<dbReference type="EMBL" id="ABED02000029">
    <property type="protein sequence ID" value="EDP20609.1"/>
    <property type="molecule type" value="Genomic_DNA"/>
</dbReference>
<dbReference type="RefSeq" id="WP_005927870.1">
    <property type="nucleotide sequence ID" value="NZ_DS483503.1"/>
</dbReference>
<gene>
    <name evidence="1" type="ORF">FAEPRAM212_03406</name>
</gene>
<reference evidence="1 2" key="1">
    <citation type="submission" date="2007-09" db="EMBL/GenBank/DDBJ databases">
        <title>Draft genome sequence of Faecalibacterium prausnitzii M21/2.</title>
        <authorList>
            <person name="Sudarsanam P."/>
            <person name="Ley R."/>
            <person name="Guruge J."/>
            <person name="Turnbaugh P.J."/>
            <person name="Mahowald M."/>
            <person name="Liep D."/>
            <person name="Gordon J."/>
        </authorList>
    </citation>
    <scope>NUCLEOTIDE SEQUENCE [LARGE SCALE GENOMIC DNA]</scope>
    <source>
        <strain evidence="1 2">M21/2</strain>
    </source>
</reference>
<dbReference type="HOGENOM" id="CLU_132533_0_0_9"/>
<sequence>MFREKEICDAIRTAYLYLFPDKKERKKALSRLNLEVMAQAVRYHGENVLAYQTCGNHECSLNYYGPELFPQRGYRVYEKTIQSHFTQVDAACIREVWFLENGRFVEVSCVITKYHSTYERFSTCYRRVHHIVKGRDWQDYPPEEIADAFEDISDHPFDGRPGVFYEV</sequence>
<accession>A8SHL9</accession>
<comment type="caution">
    <text evidence="1">The sequence shown here is derived from an EMBL/GenBank/DDBJ whole genome shotgun (WGS) entry which is preliminary data.</text>
</comment>
<evidence type="ECO:0000313" key="2">
    <source>
        <dbReference type="Proteomes" id="UP000005945"/>
    </source>
</evidence>
<name>A8SHL9_9FIRM</name>
<reference evidence="1 2" key="2">
    <citation type="submission" date="2007-09" db="EMBL/GenBank/DDBJ databases">
        <authorList>
            <person name="Fulton L."/>
            <person name="Clifton S."/>
            <person name="Fulton B."/>
            <person name="Xu J."/>
            <person name="Minx P."/>
            <person name="Pepin K.H."/>
            <person name="Johnson M."/>
            <person name="Thiruvilangam P."/>
            <person name="Bhonagiri V."/>
            <person name="Nash W.E."/>
            <person name="Mardis E.R."/>
            <person name="Wilson R.K."/>
        </authorList>
    </citation>
    <scope>NUCLEOTIDE SEQUENCE [LARGE SCALE GENOMIC DNA]</scope>
    <source>
        <strain evidence="1 2">M21/2</strain>
    </source>
</reference>
<organism evidence="1 2">
    <name type="scientific">Faecalibacterium prausnitzii M21/2</name>
    <dbReference type="NCBI Taxonomy" id="411485"/>
    <lineage>
        <taxon>Bacteria</taxon>
        <taxon>Bacillati</taxon>
        <taxon>Bacillota</taxon>
        <taxon>Clostridia</taxon>
        <taxon>Eubacteriales</taxon>
        <taxon>Oscillospiraceae</taxon>
        <taxon>Faecalibacterium</taxon>
    </lineage>
</organism>
<dbReference type="GeneID" id="75069533"/>
<proteinExistence type="predicted"/>
<protein>
    <submittedName>
        <fullName evidence="1">Uncharacterized protein</fullName>
    </submittedName>
</protein>